<evidence type="ECO:0000313" key="14">
    <source>
        <dbReference type="RefSeq" id="XP_004485857.1"/>
    </source>
</evidence>
<comment type="similarity">
    <text evidence="8">Belongs to the WUS homeobox family.</text>
</comment>
<dbReference type="GO" id="GO:0005634">
    <property type="term" value="C:nucleus"/>
    <property type="evidence" value="ECO:0007669"/>
    <property type="project" value="UniProtKB-SubCell"/>
</dbReference>
<evidence type="ECO:0000313" key="13">
    <source>
        <dbReference type="Proteomes" id="UP000087171"/>
    </source>
</evidence>
<protein>
    <submittedName>
        <fullName evidence="14">WUSCHEL-related homeobox 9-like isoform X2</fullName>
    </submittedName>
</protein>
<dbReference type="FunFam" id="1.10.10.60:FF:000118">
    <property type="entry name" value="WUSCHEL-related homeobox 11"/>
    <property type="match status" value="1"/>
</dbReference>
<name>A0A1S2X9U5_CICAR</name>
<evidence type="ECO:0000256" key="6">
    <source>
        <dbReference type="ARBA" id="ARBA00023163"/>
    </source>
</evidence>
<dbReference type="InterPro" id="IPR009057">
    <property type="entry name" value="Homeodomain-like_sf"/>
</dbReference>
<evidence type="ECO:0000256" key="3">
    <source>
        <dbReference type="ARBA" id="ARBA00023015"/>
    </source>
</evidence>
<gene>
    <name evidence="14" type="primary">LOC101490093</name>
</gene>
<evidence type="ECO:0000256" key="2">
    <source>
        <dbReference type="ARBA" id="ARBA00022473"/>
    </source>
</evidence>
<dbReference type="Pfam" id="PF00046">
    <property type="entry name" value="Homeodomain"/>
    <property type="match status" value="1"/>
</dbReference>
<dbReference type="InterPro" id="IPR044557">
    <property type="entry name" value="WOX8/9-like"/>
</dbReference>
<reference evidence="14" key="2">
    <citation type="submission" date="2025-08" db="UniProtKB">
        <authorList>
            <consortium name="RefSeq"/>
        </authorList>
    </citation>
    <scope>IDENTIFICATION</scope>
    <source>
        <tissue evidence="14">Etiolated seedlings</tissue>
    </source>
</reference>
<dbReference type="PROSITE" id="PS50071">
    <property type="entry name" value="HOMEOBOX_2"/>
    <property type="match status" value="1"/>
</dbReference>
<proteinExistence type="inferred from homology"/>
<reference evidence="13" key="1">
    <citation type="journal article" date="2013" name="Nat. Biotechnol.">
        <title>Draft genome sequence of chickpea (Cicer arietinum) provides a resource for trait improvement.</title>
        <authorList>
            <person name="Varshney R.K."/>
            <person name="Song C."/>
            <person name="Saxena R.K."/>
            <person name="Azam S."/>
            <person name="Yu S."/>
            <person name="Sharpe A.G."/>
            <person name="Cannon S."/>
            <person name="Baek J."/>
            <person name="Rosen B.D."/>
            <person name="Tar'an B."/>
            <person name="Millan T."/>
            <person name="Zhang X."/>
            <person name="Ramsay L.D."/>
            <person name="Iwata A."/>
            <person name="Wang Y."/>
            <person name="Nelson W."/>
            <person name="Farmer A.D."/>
            <person name="Gaur P.M."/>
            <person name="Soderlund C."/>
            <person name="Penmetsa R.V."/>
            <person name="Xu C."/>
            <person name="Bharti A.K."/>
            <person name="He W."/>
            <person name="Winter P."/>
            <person name="Zhao S."/>
            <person name="Hane J.K."/>
            <person name="Carrasquilla-Garcia N."/>
            <person name="Condie J.A."/>
            <person name="Upadhyaya H.D."/>
            <person name="Luo M.C."/>
            <person name="Thudi M."/>
            <person name="Gowda C.L."/>
            <person name="Singh N.P."/>
            <person name="Lichtenzveig J."/>
            <person name="Gali K.K."/>
            <person name="Rubio J."/>
            <person name="Nadarajan N."/>
            <person name="Dolezel J."/>
            <person name="Bansal K.C."/>
            <person name="Xu X."/>
            <person name="Edwards D."/>
            <person name="Zhang G."/>
            <person name="Kahl G."/>
            <person name="Gil J."/>
            <person name="Singh K.B."/>
            <person name="Datta S.K."/>
            <person name="Jackson S.A."/>
            <person name="Wang J."/>
            <person name="Cook D.R."/>
        </authorList>
    </citation>
    <scope>NUCLEOTIDE SEQUENCE [LARGE SCALE GENOMIC DNA]</scope>
    <source>
        <strain evidence="13">cv. CDC Frontier</strain>
    </source>
</reference>
<feature type="compositionally biased region" description="Low complexity" evidence="11">
    <location>
        <begin position="119"/>
        <end position="170"/>
    </location>
</feature>
<dbReference type="Gene3D" id="1.10.10.60">
    <property type="entry name" value="Homeodomain-like"/>
    <property type="match status" value="1"/>
</dbReference>
<evidence type="ECO:0000259" key="12">
    <source>
        <dbReference type="PROSITE" id="PS50071"/>
    </source>
</evidence>
<feature type="DNA-binding region" description="Homeobox" evidence="9">
    <location>
        <begin position="52"/>
        <end position="116"/>
    </location>
</feature>
<dbReference type="AlphaFoldDB" id="A0A1S2X9U5"/>
<keyword evidence="3" id="KW-0805">Transcription regulation</keyword>
<feature type="domain" description="Homeobox" evidence="12">
    <location>
        <begin position="50"/>
        <end position="115"/>
    </location>
</feature>
<evidence type="ECO:0000256" key="4">
    <source>
        <dbReference type="ARBA" id="ARBA00023125"/>
    </source>
</evidence>
<dbReference type="CDD" id="cd00086">
    <property type="entry name" value="homeodomain"/>
    <property type="match status" value="1"/>
</dbReference>
<dbReference type="GO" id="GO:0003700">
    <property type="term" value="F:DNA-binding transcription factor activity"/>
    <property type="evidence" value="ECO:0007669"/>
    <property type="project" value="InterPro"/>
</dbReference>
<organism evidence="13 14">
    <name type="scientific">Cicer arietinum</name>
    <name type="common">Chickpea</name>
    <name type="synonym">Garbanzo</name>
    <dbReference type="NCBI Taxonomy" id="3827"/>
    <lineage>
        <taxon>Eukaryota</taxon>
        <taxon>Viridiplantae</taxon>
        <taxon>Streptophyta</taxon>
        <taxon>Embryophyta</taxon>
        <taxon>Tracheophyta</taxon>
        <taxon>Spermatophyta</taxon>
        <taxon>Magnoliopsida</taxon>
        <taxon>eudicotyledons</taxon>
        <taxon>Gunneridae</taxon>
        <taxon>Pentapetalae</taxon>
        <taxon>rosids</taxon>
        <taxon>fabids</taxon>
        <taxon>Fabales</taxon>
        <taxon>Fabaceae</taxon>
        <taxon>Papilionoideae</taxon>
        <taxon>50 kb inversion clade</taxon>
        <taxon>NPAAA clade</taxon>
        <taxon>Hologalegina</taxon>
        <taxon>IRL clade</taxon>
        <taxon>Cicereae</taxon>
        <taxon>Cicer</taxon>
    </lineage>
</organism>
<feature type="region of interest" description="Disordered" evidence="11">
    <location>
        <begin position="40"/>
        <end position="60"/>
    </location>
</feature>
<dbReference type="PANTHER" id="PTHR47288">
    <property type="entry name" value="WUSCHEL-RELATED HOMEOBOX 9"/>
    <property type="match status" value="1"/>
</dbReference>
<dbReference type="GO" id="GO:0003677">
    <property type="term" value="F:DNA binding"/>
    <property type="evidence" value="ECO:0007669"/>
    <property type="project" value="UniProtKB-UniRule"/>
</dbReference>
<accession>A0A1S2X9U5</accession>
<evidence type="ECO:0000256" key="10">
    <source>
        <dbReference type="RuleBase" id="RU000682"/>
    </source>
</evidence>
<evidence type="ECO:0000256" key="9">
    <source>
        <dbReference type="PROSITE-ProRule" id="PRU00108"/>
    </source>
</evidence>
<dbReference type="SUPFAM" id="SSF46689">
    <property type="entry name" value="Homeodomain-like"/>
    <property type="match status" value="1"/>
</dbReference>
<dbReference type="PANTHER" id="PTHR47288:SF1">
    <property type="entry name" value="WUSCHEL-RELATED HOMEOBOX 9"/>
    <property type="match status" value="1"/>
</dbReference>
<dbReference type="GO" id="GO:0050793">
    <property type="term" value="P:regulation of developmental process"/>
    <property type="evidence" value="ECO:0007669"/>
    <property type="project" value="InterPro"/>
</dbReference>
<dbReference type="SMART" id="SM00389">
    <property type="entry name" value="HOX"/>
    <property type="match status" value="1"/>
</dbReference>
<evidence type="ECO:0000256" key="11">
    <source>
        <dbReference type="SAM" id="MobiDB-lite"/>
    </source>
</evidence>
<dbReference type="Proteomes" id="UP000087171">
    <property type="component" value="Chromosome Ca1"/>
</dbReference>
<dbReference type="InterPro" id="IPR001356">
    <property type="entry name" value="HD"/>
</dbReference>
<keyword evidence="7 9" id="KW-0539">Nucleus</keyword>
<evidence type="ECO:0000256" key="7">
    <source>
        <dbReference type="ARBA" id="ARBA00023242"/>
    </source>
</evidence>
<keyword evidence="5 9" id="KW-0371">Homeobox</keyword>
<evidence type="ECO:0000256" key="8">
    <source>
        <dbReference type="ARBA" id="ARBA00024040"/>
    </source>
</evidence>
<keyword evidence="13" id="KW-1185">Reference proteome</keyword>
<evidence type="ECO:0000256" key="1">
    <source>
        <dbReference type="ARBA" id="ARBA00004123"/>
    </source>
</evidence>
<dbReference type="RefSeq" id="XP_004485857.1">
    <property type="nucleotide sequence ID" value="XM_004485800.3"/>
</dbReference>
<keyword evidence="2" id="KW-0217">Developmental protein</keyword>
<dbReference type="GO" id="GO:0048731">
    <property type="term" value="P:system development"/>
    <property type="evidence" value="ECO:0007669"/>
    <property type="project" value="UniProtKB-ARBA"/>
</dbReference>
<dbReference type="OrthoDB" id="1935198at2759"/>
<keyword evidence="4 9" id="KW-0238">DNA-binding</keyword>
<keyword evidence="6" id="KW-0804">Transcription</keyword>
<evidence type="ECO:0000256" key="5">
    <source>
        <dbReference type="ARBA" id="ARBA00023155"/>
    </source>
</evidence>
<comment type="subcellular location">
    <subcellularLocation>
        <location evidence="1 9 10">Nucleus</location>
    </subcellularLocation>
</comment>
<dbReference type="GeneID" id="101490093"/>
<feature type="region of interest" description="Disordered" evidence="11">
    <location>
        <begin position="113"/>
        <end position="170"/>
    </location>
</feature>
<feature type="compositionally biased region" description="Basic and acidic residues" evidence="11">
    <location>
        <begin position="46"/>
        <end position="55"/>
    </location>
</feature>
<sequence>MASSNRHWPSMFKSKPACNPHHQWQHDINSSLISSSCHRTPYSSGCEERSPEPKPRWNPKPEQIRILEAIFNSGMVNPPRDEIRKIRAQLQEYGQVGDANVFYWFQNRKSRSKHKLRHLQNQNSSKNQQNILNQEPPTQQQNPNPISSSLPQITPPSSSSSSSEKSPPKEIIPSKVFSLGFSNINDVVPNSPTTSVNQTYLHSQNETTLLPPPPQQQQVASATNETNFFFPMQQHGQGIVLPNNVVTSQGFCFSELSNMVHAQPHNTGHCTSFLLSEIMNHGANSSKKDQDQDNKSVKIMHQIPHFNFCFTPTTSTTTVVPPTTSSTITVPSPIISHAQGHGETGVTAARSMVFINDVAFEVASGPFNVREAFGDEAVLIHATGQPVLTNQWGVTLQSLHHGACYYLI</sequence>